<protein>
    <recommendedName>
        <fullName evidence="5">Protein G12</fullName>
    </recommendedName>
</protein>
<dbReference type="EMBL" id="JAJJHW010002585">
    <property type="protein sequence ID" value="KAH8371422.1"/>
    <property type="molecule type" value="Genomic_DNA"/>
</dbReference>
<evidence type="ECO:0000313" key="4">
    <source>
        <dbReference type="Proteomes" id="UP001200034"/>
    </source>
</evidence>
<dbReference type="AlphaFoldDB" id="A0AAD4PLC4"/>
<evidence type="ECO:0000256" key="1">
    <source>
        <dbReference type="SAM" id="MobiDB-lite"/>
    </source>
</evidence>
<evidence type="ECO:0000313" key="3">
    <source>
        <dbReference type="EMBL" id="KAH8371422.1"/>
    </source>
</evidence>
<gene>
    <name evidence="3" type="ORF">KR093_007327</name>
</gene>
<dbReference type="Proteomes" id="UP001200034">
    <property type="component" value="Unassembled WGS sequence"/>
</dbReference>
<keyword evidence="2" id="KW-0732">Signal</keyword>
<feature type="signal peptide" evidence="2">
    <location>
        <begin position="1"/>
        <end position="24"/>
    </location>
</feature>
<dbReference type="Pfam" id="PF06757">
    <property type="entry name" value="Ins_allergen_rp"/>
    <property type="match status" value="1"/>
</dbReference>
<dbReference type="PANTHER" id="PTHR21163:SF1">
    <property type="entry name" value="PROTEIN G12"/>
    <property type="match status" value="1"/>
</dbReference>
<sequence>CKMKRVRVASRCLLASLLISICWAASVSTAPLEAASDLADILRPNEQEDTNVALVTLSASSSSEEDDSSSASKEANASDDLIFLTRKSQSTPTSAPIHSQSQILTKAQVESSASEEELDEEELEAPATPANASLPPIDMSAFVALIPTQQVHAIVSDYYRNDAEVQWVYRFLHSDCFAEKKQLLLQLPEVLAFTRYLNASGLDVLQLAKHILQAIGPPSTELPAAEEDIDYSSACSGATSEQVKGLQGLTDSVLEALPQDQILATFFDKFEADQQFSKLIEGLGTPKFSKILSNLRNSVPLRYEVAELQKCRINIGQIVESLMSYFFLSNF</sequence>
<feature type="region of interest" description="Disordered" evidence="1">
    <location>
        <begin position="90"/>
        <end position="131"/>
    </location>
</feature>
<reference evidence="3" key="1">
    <citation type="journal article" date="2021" name="Mol. Ecol. Resour.">
        <title>Phylogenomic analyses of the genus Drosophila reveals genomic signals of climate adaptation.</title>
        <authorList>
            <person name="Li F."/>
            <person name="Rane R.V."/>
            <person name="Luria V."/>
            <person name="Xiong Z."/>
            <person name="Chen J."/>
            <person name="Li Z."/>
            <person name="Catullo R.A."/>
            <person name="Griffin P.C."/>
            <person name="Schiffer M."/>
            <person name="Pearce S."/>
            <person name="Lee S.F."/>
            <person name="McElroy K."/>
            <person name="Stocker A."/>
            <person name="Shirriffs J."/>
            <person name="Cockerell F."/>
            <person name="Coppin C."/>
            <person name="Sgro C.M."/>
            <person name="Karger A."/>
            <person name="Cain J.W."/>
            <person name="Weber J.A."/>
            <person name="Santpere G."/>
            <person name="Kirschner M.W."/>
            <person name="Hoffmann A.A."/>
            <person name="Oakeshott J.G."/>
            <person name="Zhang G."/>
        </authorList>
    </citation>
    <scope>NUCLEOTIDE SEQUENCE</scope>
    <source>
        <strain evidence="3">BGI-SZ-2011g</strain>
    </source>
</reference>
<feature type="non-terminal residue" evidence="3">
    <location>
        <position position="1"/>
    </location>
</feature>
<feature type="compositionally biased region" description="Acidic residues" evidence="1">
    <location>
        <begin position="113"/>
        <end position="124"/>
    </location>
</feature>
<dbReference type="PANTHER" id="PTHR21163">
    <property type="entry name" value="PROTEIN G12"/>
    <property type="match status" value="1"/>
</dbReference>
<comment type="caution">
    <text evidence="3">The sequence shown here is derived from an EMBL/GenBank/DDBJ whole genome shotgun (WGS) entry which is preliminary data.</text>
</comment>
<proteinExistence type="predicted"/>
<organism evidence="3 4">
    <name type="scientific">Drosophila rubida</name>
    <dbReference type="NCBI Taxonomy" id="30044"/>
    <lineage>
        <taxon>Eukaryota</taxon>
        <taxon>Metazoa</taxon>
        <taxon>Ecdysozoa</taxon>
        <taxon>Arthropoda</taxon>
        <taxon>Hexapoda</taxon>
        <taxon>Insecta</taxon>
        <taxon>Pterygota</taxon>
        <taxon>Neoptera</taxon>
        <taxon>Endopterygota</taxon>
        <taxon>Diptera</taxon>
        <taxon>Brachycera</taxon>
        <taxon>Muscomorpha</taxon>
        <taxon>Ephydroidea</taxon>
        <taxon>Drosophilidae</taxon>
        <taxon>Drosophila</taxon>
    </lineage>
</organism>
<feature type="compositionally biased region" description="Polar residues" evidence="1">
    <location>
        <begin position="90"/>
        <end position="109"/>
    </location>
</feature>
<evidence type="ECO:0000256" key="2">
    <source>
        <dbReference type="SAM" id="SignalP"/>
    </source>
</evidence>
<dbReference type="InterPro" id="IPR010629">
    <property type="entry name" value="Ins_allergen"/>
</dbReference>
<accession>A0AAD4PLC4</accession>
<name>A0AAD4PLC4_9MUSC</name>
<feature type="chain" id="PRO_5042004641" description="Protein G12" evidence="2">
    <location>
        <begin position="25"/>
        <end position="331"/>
    </location>
</feature>
<keyword evidence="4" id="KW-1185">Reference proteome</keyword>
<evidence type="ECO:0008006" key="5">
    <source>
        <dbReference type="Google" id="ProtNLM"/>
    </source>
</evidence>